<organism evidence="2 3">
    <name type="scientific">Roridomyces roridus</name>
    <dbReference type="NCBI Taxonomy" id="1738132"/>
    <lineage>
        <taxon>Eukaryota</taxon>
        <taxon>Fungi</taxon>
        <taxon>Dikarya</taxon>
        <taxon>Basidiomycota</taxon>
        <taxon>Agaricomycotina</taxon>
        <taxon>Agaricomycetes</taxon>
        <taxon>Agaricomycetidae</taxon>
        <taxon>Agaricales</taxon>
        <taxon>Marasmiineae</taxon>
        <taxon>Mycenaceae</taxon>
        <taxon>Roridomyces</taxon>
    </lineage>
</organism>
<gene>
    <name evidence="2" type="ORF">FB45DRAFT_1042644</name>
</gene>
<feature type="region of interest" description="Disordered" evidence="1">
    <location>
        <begin position="28"/>
        <end position="138"/>
    </location>
</feature>
<proteinExistence type="predicted"/>
<feature type="region of interest" description="Disordered" evidence="1">
    <location>
        <begin position="234"/>
        <end position="265"/>
    </location>
</feature>
<protein>
    <recommendedName>
        <fullName evidence="4">SAM domain-containing protein</fullName>
    </recommendedName>
</protein>
<name>A0AAD7AZD8_9AGAR</name>
<keyword evidence="3" id="KW-1185">Reference proteome</keyword>
<comment type="caution">
    <text evidence="2">The sequence shown here is derived from an EMBL/GenBank/DDBJ whole genome shotgun (WGS) entry which is preliminary data.</text>
</comment>
<reference evidence="2" key="1">
    <citation type="submission" date="2023-03" db="EMBL/GenBank/DDBJ databases">
        <title>Massive genome expansion in bonnet fungi (Mycena s.s.) driven by repeated elements and novel gene families across ecological guilds.</title>
        <authorList>
            <consortium name="Lawrence Berkeley National Laboratory"/>
            <person name="Harder C.B."/>
            <person name="Miyauchi S."/>
            <person name="Viragh M."/>
            <person name="Kuo A."/>
            <person name="Thoen E."/>
            <person name="Andreopoulos B."/>
            <person name="Lu D."/>
            <person name="Skrede I."/>
            <person name="Drula E."/>
            <person name="Henrissat B."/>
            <person name="Morin E."/>
            <person name="Kohler A."/>
            <person name="Barry K."/>
            <person name="LaButti K."/>
            <person name="Morin E."/>
            <person name="Salamov A."/>
            <person name="Lipzen A."/>
            <person name="Mereny Z."/>
            <person name="Hegedus B."/>
            <person name="Baldrian P."/>
            <person name="Stursova M."/>
            <person name="Weitz H."/>
            <person name="Taylor A."/>
            <person name="Grigoriev I.V."/>
            <person name="Nagy L.G."/>
            <person name="Martin F."/>
            <person name="Kauserud H."/>
        </authorList>
    </citation>
    <scope>NUCLEOTIDE SEQUENCE</scope>
    <source>
        <strain evidence="2">9284</strain>
    </source>
</reference>
<evidence type="ECO:0008006" key="4">
    <source>
        <dbReference type="Google" id="ProtNLM"/>
    </source>
</evidence>
<feature type="compositionally biased region" description="Acidic residues" evidence="1">
    <location>
        <begin position="67"/>
        <end position="87"/>
    </location>
</feature>
<dbReference type="Proteomes" id="UP001221142">
    <property type="component" value="Unassembled WGS sequence"/>
</dbReference>
<dbReference type="EMBL" id="JARKIF010000080">
    <property type="protein sequence ID" value="KAJ7605200.1"/>
    <property type="molecule type" value="Genomic_DNA"/>
</dbReference>
<evidence type="ECO:0000313" key="2">
    <source>
        <dbReference type="EMBL" id="KAJ7605200.1"/>
    </source>
</evidence>
<evidence type="ECO:0000256" key="1">
    <source>
        <dbReference type="SAM" id="MobiDB-lite"/>
    </source>
</evidence>
<dbReference type="AlphaFoldDB" id="A0AAD7AZD8"/>
<sequence length="440" mass="48103">MARATRQSAKAGAALIAKIAAAEDLVDEMETDGETTIAVLDSDEEEEDEDDDEVVLVPQKRQAVSDSDGDSDDDEEEEELEPDEPEYDTSTLKAKKGKTAGKKAGSTKARKAKRRKSNDSDSDDPDSTPPPRKIEYKIGVYTADQMKAKKTSRGPPDTDIVILQSDRAWSALKSKVISQISAVLGCDSPTLSDYNIVFTVPQKSTDPLRFDESKYEYMVEKALLIKATPTVKITVEPKPSPSTSAKENSETASDAKKKKTKVPNARDILPANEALNAKMGELRERWKCPTPGGACGSENCFYTATEPEHFPLSHTHIRSWGEAMVSRQYTYLCALINFPSDFLTGVRGVAPPIPGPAANETPMLIPYGRIAGEEVSINMFCLDYGLDDDIAARLTENKFKRTGALAFVTLDDLKQMGFAHGEIAELKVAVTKWSKLPGEV</sequence>
<accession>A0AAD7AZD8</accession>
<evidence type="ECO:0000313" key="3">
    <source>
        <dbReference type="Proteomes" id="UP001221142"/>
    </source>
</evidence>
<feature type="compositionally biased region" description="Acidic residues" evidence="1">
    <location>
        <begin position="41"/>
        <end position="54"/>
    </location>
</feature>